<dbReference type="AlphaFoldDB" id="A0A0E0HV85"/>
<evidence type="ECO:0000313" key="3">
    <source>
        <dbReference type="Proteomes" id="UP000006591"/>
    </source>
</evidence>
<organism evidence="2">
    <name type="scientific">Oryza nivara</name>
    <name type="common">Indian wild rice</name>
    <name type="synonym">Oryza sativa f. spontanea</name>
    <dbReference type="NCBI Taxonomy" id="4536"/>
    <lineage>
        <taxon>Eukaryota</taxon>
        <taxon>Viridiplantae</taxon>
        <taxon>Streptophyta</taxon>
        <taxon>Embryophyta</taxon>
        <taxon>Tracheophyta</taxon>
        <taxon>Spermatophyta</taxon>
        <taxon>Magnoliopsida</taxon>
        <taxon>Liliopsida</taxon>
        <taxon>Poales</taxon>
        <taxon>Poaceae</taxon>
        <taxon>BOP clade</taxon>
        <taxon>Oryzoideae</taxon>
        <taxon>Oryzeae</taxon>
        <taxon>Oryzinae</taxon>
        <taxon>Oryza</taxon>
    </lineage>
</organism>
<name>A0A0E0HV85_ORYNI</name>
<keyword evidence="1" id="KW-0472">Membrane</keyword>
<dbReference type="PANTHER" id="PTHR31721:SF4">
    <property type="entry name" value="OS06G0710300 PROTEIN"/>
    <property type="match status" value="1"/>
</dbReference>
<accession>A0A0E0HV85</accession>
<feature type="transmembrane region" description="Helical" evidence="1">
    <location>
        <begin position="100"/>
        <end position="125"/>
    </location>
</feature>
<dbReference type="Gramene" id="ONIVA06G29620.2">
    <property type="protein sequence ID" value="ONIVA06G29620.2"/>
    <property type="gene ID" value="ONIVA06G29620"/>
</dbReference>
<evidence type="ECO:0000313" key="2">
    <source>
        <dbReference type="EnsemblPlants" id="ONIVA06G29620.2"/>
    </source>
</evidence>
<keyword evidence="1" id="KW-0812">Transmembrane</keyword>
<proteinExistence type="predicted"/>
<dbReference type="PANTHER" id="PTHR31721">
    <property type="entry name" value="OS06G0710300 PROTEIN"/>
    <property type="match status" value="1"/>
</dbReference>
<reference evidence="2" key="1">
    <citation type="submission" date="2015-04" db="UniProtKB">
        <authorList>
            <consortium name="EnsemblPlants"/>
        </authorList>
    </citation>
    <scope>IDENTIFICATION</scope>
    <source>
        <strain evidence="2">SL10</strain>
    </source>
</reference>
<dbReference type="Proteomes" id="UP000006591">
    <property type="component" value="Chromosome 6"/>
</dbReference>
<protein>
    <submittedName>
        <fullName evidence="2">Uncharacterized protein</fullName>
    </submittedName>
</protein>
<dbReference type="EnsemblPlants" id="ONIVA06G29620.2">
    <property type="protein sequence ID" value="ONIVA06G29620.2"/>
    <property type="gene ID" value="ONIVA06G29620"/>
</dbReference>
<keyword evidence="3" id="KW-1185">Reference proteome</keyword>
<reference evidence="2" key="2">
    <citation type="submission" date="2018-04" db="EMBL/GenBank/DDBJ databases">
        <title>OnivRS2 (Oryza nivara Reference Sequence Version 2).</title>
        <authorList>
            <person name="Zhang J."/>
            <person name="Kudrna D."/>
            <person name="Lee S."/>
            <person name="Talag J."/>
            <person name="Rajasekar S."/>
            <person name="Welchert J."/>
            <person name="Hsing Y.-I."/>
            <person name="Wing R.A."/>
        </authorList>
    </citation>
    <scope>NUCLEOTIDE SEQUENCE [LARGE SCALE GENOMIC DNA]</scope>
    <source>
        <strain evidence="2">SL10</strain>
    </source>
</reference>
<keyword evidence="1" id="KW-1133">Transmembrane helix</keyword>
<dbReference type="Pfam" id="PF03350">
    <property type="entry name" value="UPF0114"/>
    <property type="match status" value="2"/>
</dbReference>
<evidence type="ECO:0000256" key="1">
    <source>
        <dbReference type="SAM" id="Phobius"/>
    </source>
</evidence>
<feature type="transmembrane region" description="Helical" evidence="1">
    <location>
        <begin position="181"/>
        <end position="200"/>
    </location>
</feature>
<sequence length="206" mass="21976">MKPRPTGFGAAAAAAAAEVLVGGGCGGWAWRPRPRPATVASTAAMSVRGPGTTQAAAAASAVHSERHRGGVHGLQLPPLRLQFTADLEARIEKVIYACRFMTFLAIAGSLIGSVPCFLKGCVYVMDAFIEYYLHGGGKERPEWLEIQSVNDLKTKLGHVIVMVLLVGIFEKSKRVTITSCTDLFCFAASIFLSSACLYLLSRLSSK</sequence>
<dbReference type="InterPro" id="IPR005134">
    <property type="entry name" value="UPF0114"/>
</dbReference>